<protein>
    <submittedName>
        <fullName evidence="1">Uncharacterized protein</fullName>
    </submittedName>
</protein>
<proteinExistence type="predicted"/>
<comment type="caution">
    <text evidence="1">The sequence shown here is derived from an EMBL/GenBank/DDBJ whole genome shotgun (WGS) entry which is preliminary data.</text>
</comment>
<evidence type="ECO:0000313" key="1">
    <source>
        <dbReference type="EMBL" id="KAJ8643079.1"/>
    </source>
</evidence>
<keyword evidence="2" id="KW-1185">Reference proteome</keyword>
<sequence>MFRRWHNAPDPEENDAMHQEAKVTELKNAIGPLSGLSLQFCNDACLRRYLEARNWNLDKSKKMLEDTLKWRATFKPEEIRWHEVANEGETGKVYRANFHDRHGRTVLILRPGKQNTTSHDNQLRHLVYLIENAILNLPEGQEQMMWLIDFTGWSLTNSVPVKTARETVNILQNHYPERLAMAFLYNPPRIFETFWKIVKYFLDTKTFQKVKFVYPRNEDSIELMRQYFDVEILPTEFGGKDGSHYDHEEFSSLMAQDDVKATSFWGLDKKLTCTSNGHLGAEVAPEPVLVTRQGN</sequence>
<dbReference type="Proteomes" id="UP001234297">
    <property type="component" value="Chromosome 2"/>
</dbReference>
<gene>
    <name evidence="1" type="ORF">MRB53_004827</name>
</gene>
<organism evidence="1 2">
    <name type="scientific">Persea americana</name>
    <name type="common">Avocado</name>
    <dbReference type="NCBI Taxonomy" id="3435"/>
    <lineage>
        <taxon>Eukaryota</taxon>
        <taxon>Viridiplantae</taxon>
        <taxon>Streptophyta</taxon>
        <taxon>Embryophyta</taxon>
        <taxon>Tracheophyta</taxon>
        <taxon>Spermatophyta</taxon>
        <taxon>Magnoliopsida</taxon>
        <taxon>Magnoliidae</taxon>
        <taxon>Laurales</taxon>
        <taxon>Lauraceae</taxon>
        <taxon>Persea</taxon>
    </lineage>
</organism>
<dbReference type="EMBL" id="CM056810">
    <property type="protein sequence ID" value="KAJ8643079.1"/>
    <property type="molecule type" value="Genomic_DNA"/>
</dbReference>
<accession>A0ACC2MCL1</accession>
<reference evidence="1 2" key="1">
    <citation type="journal article" date="2022" name="Hortic Res">
        <title>A haplotype resolved chromosomal level avocado genome allows analysis of novel avocado genes.</title>
        <authorList>
            <person name="Nath O."/>
            <person name="Fletcher S.J."/>
            <person name="Hayward A."/>
            <person name="Shaw L.M."/>
            <person name="Masouleh A.K."/>
            <person name="Furtado A."/>
            <person name="Henry R.J."/>
            <person name="Mitter N."/>
        </authorList>
    </citation>
    <scope>NUCLEOTIDE SEQUENCE [LARGE SCALE GENOMIC DNA]</scope>
    <source>
        <strain evidence="2">cv. Hass</strain>
    </source>
</reference>
<evidence type="ECO:0000313" key="2">
    <source>
        <dbReference type="Proteomes" id="UP001234297"/>
    </source>
</evidence>
<name>A0ACC2MCL1_PERAE</name>